<proteinExistence type="predicted"/>
<dbReference type="AlphaFoldDB" id="A0A8J3IBQ5"/>
<reference evidence="1" key="1">
    <citation type="submission" date="2020-10" db="EMBL/GenBank/DDBJ databases">
        <title>Taxonomic study of unclassified bacteria belonging to the class Ktedonobacteria.</title>
        <authorList>
            <person name="Yabe S."/>
            <person name="Wang C.M."/>
            <person name="Zheng Y."/>
            <person name="Sakai Y."/>
            <person name="Cavaletti L."/>
            <person name="Monciardini P."/>
            <person name="Donadio S."/>
        </authorList>
    </citation>
    <scope>NUCLEOTIDE SEQUENCE</scope>
    <source>
        <strain evidence="1">SOSP1-1</strain>
    </source>
</reference>
<accession>A0A8J3IBQ5</accession>
<dbReference type="Proteomes" id="UP000612362">
    <property type="component" value="Unassembled WGS sequence"/>
</dbReference>
<comment type="caution">
    <text evidence="1">The sequence shown here is derived from an EMBL/GenBank/DDBJ whole genome shotgun (WGS) entry which is preliminary data.</text>
</comment>
<dbReference type="EMBL" id="BNJF01000010">
    <property type="protein sequence ID" value="GHO51046.1"/>
    <property type="molecule type" value="Genomic_DNA"/>
</dbReference>
<dbReference type="RefSeq" id="WP_220199994.1">
    <property type="nucleotide sequence ID" value="NZ_BNJF01000010.1"/>
</dbReference>
<protein>
    <submittedName>
        <fullName evidence="1">Uncharacterized protein</fullName>
    </submittedName>
</protein>
<keyword evidence="2" id="KW-1185">Reference proteome</keyword>
<evidence type="ECO:0000313" key="2">
    <source>
        <dbReference type="Proteomes" id="UP000612362"/>
    </source>
</evidence>
<gene>
    <name evidence="1" type="ORF">KSX_92090</name>
</gene>
<evidence type="ECO:0000313" key="1">
    <source>
        <dbReference type="EMBL" id="GHO51046.1"/>
    </source>
</evidence>
<name>A0A8J3IBQ5_9CHLR</name>
<organism evidence="1 2">
    <name type="scientific">Ktedonospora formicarum</name>
    <dbReference type="NCBI Taxonomy" id="2778364"/>
    <lineage>
        <taxon>Bacteria</taxon>
        <taxon>Bacillati</taxon>
        <taxon>Chloroflexota</taxon>
        <taxon>Ktedonobacteria</taxon>
        <taxon>Ktedonobacterales</taxon>
        <taxon>Ktedonobacteraceae</taxon>
        <taxon>Ktedonospora</taxon>
    </lineage>
</organism>
<sequence>MNIFVTGATKAFGLPTVKLRQQFFDPLAHEVGKKTLFAMPDLLMRLMMGAKYPELIKSYRVSNERFKAVSSWRPEYSDLRQSLSGIHQALQHKQA</sequence>